<dbReference type="RefSeq" id="WP_105747671.1">
    <property type="nucleotide sequence ID" value="NZ_PVLQ01000019.1"/>
</dbReference>
<evidence type="ECO:0000313" key="7">
    <source>
        <dbReference type="EMBL" id="PRD66096.1"/>
    </source>
</evidence>
<accession>A0A2S9K6L4</accession>
<keyword evidence="5 7" id="KW-0012">Acyltransferase</keyword>
<proteinExistence type="predicted"/>
<evidence type="ECO:0000256" key="5">
    <source>
        <dbReference type="ARBA" id="ARBA00023315"/>
    </source>
</evidence>
<organism evidence="7 8">
    <name type="scientific">Malikia granosa</name>
    <dbReference type="NCBI Taxonomy" id="263067"/>
    <lineage>
        <taxon>Bacteria</taxon>
        <taxon>Pseudomonadati</taxon>
        <taxon>Pseudomonadota</taxon>
        <taxon>Betaproteobacteria</taxon>
        <taxon>Burkholderiales</taxon>
        <taxon>Comamonadaceae</taxon>
        <taxon>Malikia</taxon>
    </lineage>
</organism>
<dbReference type="PANTHER" id="PTHR10434:SF64">
    <property type="entry name" value="1-ACYL-SN-GLYCEROL-3-PHOSPHATE ACYLTRANSFERASE-RELATED"/>
    <property type="match status" value="1"/>
</dbReference>
<comment type="caution">
    <text evidence="7">The sequence shown here is derived from an EMBL/GenBank/DDBJ whole genome shotgun (WGS) entry which is preliminary data.</text>
</comment>
<reference evidence="7 8" key="1">
    <citation type="submission" date="2018-03" db="EMBL/GenBank/DDBJ databases">
        <title>Comparative genomics illustrates the genes involved in a hyperalkaliphilic mechanisms of Serpentinomonas isolated from highly-alkaline calcium-rich serpentinized springs.</title>
        <authorList>
            <person name="Suzuki S."/>
            <person name="Ishii S."/>
            <person name="Walworth N."/>
            <person name="Bird L."/>
            <person name="Kuenen J.G."/>
            <person name="Nealson K.H."/>
        </authorList>
    </citation>
    <scope>NUCLEOTIDE SEQUENCE [LARGE SCALE GENOMIC DNA]</scope>
    <source>
        <strain evidence="7 8">P1</strain>
    </source>
</reference>
<keyword evidence="3 7" id="KW-0808">Transferase</keyword>
<dbReference type="GO" id="GO:0003841">
    <property type="term" value="F:1-acylglycerol-3-phosphate O-acyltransferase activity"/>
    <property type="evidence" value="ECO:0007669"/>
    <property type="project" value="TreeGrafter"/>
</dbReference>
<dbReference type="OrthoDB" id="9806880at2"/>
<feature type="domain" description="Phospholipid/glycerol acyltransferase" evidence="6">
    <location>
        <begin position="67"/>
        <end position="179"/>
    </location>
</feature>
<dbReference type="AlphaFoldDB" id="A0A2S9K6L4"/>
<evidence type="ECO:0000256" key="1">
    <source>
        <dbReference type="ARBA" id="ARBA00005189"/>
    </source>
</evidence>
<dbReference type="PANTHER" id="PTHR10434">
    <property type="entry name" value="1-ACYL-SN-GLYCEROL-3-PHOSPHATE ACYLTRANSFERASE"/>
    <property type="match status" value="1"/>
</dbReference>
<keyword evidence="2" id="KW-0444">Lipid biosynthesis</keyword>
<keyword evidence="4" id="KW-0443">Lipid metabolism</keyword>
<protein>
    <submittedName>
        <fullName evidence="7">1-acyl-sn-glycerol-3-phosphate acyltransferase</fullName>
    </submittedName>
</protein>
<dbReference type="GO" id="GO:0006654">
    <property type="term" value="P:phosphatidic acid biosynthetic process"/>
    <property type="evidence" value="ECO:0007669"/>
    <property type="project" value="TreeGrafter"/>
</dbReference>
<sequence length="249" mass="27967">MKNLRAAWRLLRVLAHLLAGAWTIRRRFGQLDFEQRQALVQDWSLRLLGHLGLRLRVHGELPGRGPLLVLANHISWLDIIAINAALPCRFVSKADVRHWPLIGRLVEGSGTLFIERDRRRDAMRVVHLMAERLRAGDRLAVFPEGTTGDGSSLLPFHANLLQAAVATDMPVQLVGLQYTDARSGSRHDGPTYIGDTSLLESLWRTLCASDLQAELHVGVVDTAQGRDRRTWAEALRRELAQRLDLPLPD</sequence>
<gene>
    <name evidence="7" type="ORF">C6P64_05880</name>
</gene>
<dbReference type="InterPro" id="IPR002123">
    <property type="entry name" value="Plipid/glycerol_acylTrfase"/>
</dbReference>
<dbReference type="CDD" id="cd07989">
    <property type="entry name" value="LPLAT_AGPAT-like"/>
    <property type="match status" value="1"/>
</dbReference>
<keyword evidence="8" id="KW-1185">Reference proteome</keyword>
<dbReference type="SUPFAM" id="SSF69593">
    <property type="entry name" value="Glycerol-3-phosphate (1)-acyltransferase"/>
    <property type="match status" value="1"/>
</dbReference>
<comment type="pathway">
    <text evidence="1">Lipid metabolism.</text>
</comment>
<dbReference type="SMART" id="SM00563">
    <property type="entry name" value="PlsC"/>
    <property type="match status" value="1"/>
</dbReference>
<dbReference type="Proteomes" id="UP000238589">
    <property type="component" value="Unassembled WGS sequence"/>
</dbReference>
<evidence type="ECO:0000256" key="3">
    <source>
        <dbReference type="ARBA" id="ARBA00022679"/>
    </source>
</evidence>
<evidence type="ECO:0000256" key="2">
    <source>
        <dbReference type="ARBA" id="ARBA00022516"/>
    </source>
</evidence>
<evidence type="ECO:0000256" key="4">
    <source>
        <dbReference type="ARBA" id="ARBA00023098"/>
    </source>
</evidence>
<evidence type="ECO:0000259" key="6">
    <source>
        <dbReference type="SMART" id="SM00563"/>
    </source>
</evidence>
<evidence type="ECO:0000313" key="8">
    <source>
        <dbReference type="Proteomes" id="UP000238589"/>
    </source>
</evidence>
<name>A0A2S9K6L4_9BURK</name>
<dbReference type="EMBL" id="PVLQ01000019">
    <property type="protein sequence ID" value="PRD66096.1"/>
    <property type="molecule type" value="Genomic_DNA"/>
</dbReference>
<dbReference type="Pfam" id="PF01553">
    <property type="entry name" value="Acyltransferase"/>
    <property type="match status" value="1"/>
</dbReference>